<organism evidence="2 3">
    <name type="scientific">Mortierella polycephala</name>
    <dbReference type="NCBI Taxonomy" id="41804"/>
    <lineage>
        <taxon>Eukaryota</taxon>
        <taxon>Fungi</taxon>
        <taxon>Fungi incertae sedis</taxon>
        <taxon>Mucoromycota</taxon>
        <taxon>Mortierellomycotina</taxon>
        <taxon>Mortierellomycetes</taxon>
        <taxon>Mortierellales</taxon>
        <taxon>Mortierellaceae</taxon>
        <taxon>Mortierella</taxon>
    </lineage>
</organism>
<evidence type="ECO:0000313" key="3">
    <source>
        <dbReference type="Proteomes" id="UP000726737"/>
    </source>
</evidence>
<keyword evidence="3" id="KW-1185">Reference proteome</keyword>
<dbReference type="InterPro" id="IPR025476">
    <property type="entry name" value="Helitron_helicase-like"/>
</dbReference>
<feature type="domain" description="Helitron helicase-like" evidence="1">
    <location>
        <begin position="23"/>
        <end position="176"/>
    </location>
</feature>
<dbReference type="OrthoDB" id="2428469at2759"/>
<gene>
    <name evidence="2" type="ORF">BG011_003155</name>
</gene>
<dbReference type="Pfam" id="PF14214">
    <property type="entry name" value="Helitron_like_N"/>
    <property type="match status" value="1"/>
</dbReference>
<evidence type="ECO:0000259" key="1">
    <source>
        <dbReference type="Pfam" id="PF14214"/>
    </source>
</evidence>
<name>A0A9P6TUD8_9FUNG</name>
<sequence>MSDETDAQIQETSKYSKFTIKNYAKFRLLSVDRRWGRNIKFILMMFDWIQKSAIFAYQRRVARPTTSGRKTRADDVLNQSYRVGGTKYRESQTVAIPPFIRTGIKYKQALFQKFSALFEEFGNPELFGTFTCDDRSAGQVAVARHFGGGEANTHDDPVLFTMHWKRKWLRFWNFVTSTRKGREGW</sequence>
<protein>
    <recommendedName>
        <fullName evidence="1">Helitron helicase-like domain-containing protein</fullName>
    </recommendedName>
</protein>
<dbReference type="EMBL" id="JAAAJA010002105">
    <property type="protein sequence ID" value="KAG0243352.1"/>
    <property type="molecule type" value="Genomic_DNA"/>
</dbReference>
<comment type="caution">
    <text evidence="2">The sequence shown here is derived from an EMBL/GenBank/DDBJ whole genome shotgun (WGS) entry which is preliminary data.</text>
</comment>
<dbReference type="Proteomes" id="UP000726737">
    <property type="component" value="Unassembled WGS sequence"/>
</dbReference>
<proteinExistence type="predicted"/>
<dbReference type="AlphaFoldDB" id="A0A9P6TUD8"/>
<feature type="non-terminal residue" evidence="2">
    <location>
        <position position="1"/>
    </location>
</feature>
<reference evidence="2" key="1">
    <citation type="journal article" date="2020" name="Fungal Divers.">
        <title>Resolving the Mortierellaceae phylogeny through synthesis of multi-gene phylogenetics and phylogenomics.</title>
        <authorList>
            <person name="Vandepol N."/>
            <person name="Liber J."/>
            <person name="Desiro A."/>
            <person name="Na H."/>
            <person name="Kennedy M."/>
            <person name="Barry K."/>
            <person name="Grigoriev I.V."/>
            <person name="Miller A.N."/>
            <person name="O'Donnell K."/>
            <person name="Stajich J.E."/>
            <person name="Bonito G."/>
        </authorList>
    </citation>
    <scope>NUCLEOTIDE SEQUENCE</scope>
    <source>
        <strain evidence="2">KOD948</strain>
    </source>
</reference>
<evidence type="ECO:0000313" key="2">
    <source>
        <dbReference type="EMBL" id="KAG0243352.1"/>
    </source>
</evidence>
<accession>A0A9P6TUD8</accession>